<comment type="caution">
    <text evidence="2">The sequence shown here is derived from an EMBL/GenBank/DDBJ whole genome shotgun (WGS) entry which is preliminary data.</text>
</comment>
<dbReference type="EMBL" id="MRZV01002244">
    <property type="protein sequence ID" value="PIK34222.1"/>
    <property type="molecule type" value="Genomic_DNA"/>
</dbReference>
<gene>
    <name evidence="2" type="ORF">BSL78_28957</name>
</gene>
<feature type="region of interest" description="Disordered" evidence="1">
    <location>
        <begin position="134"/>
        <end position="207"/>
    </location>
</feature>
<evidence type="ECO:0000256" key="1">
    <source>
        <dbReference type="SAM" id="MobiDB-lite"/>
    </source>
</evidence>
<dbReference type="AlphaFoldDB" id="A0A2G8JEQ8"/>
<accession>A0A2G8JEQ8</accession>
<name>A0A2G8JEQ8_STIJA</name>
<feature type="compositionally biased region" description="Polar residues" evidence="1">
    <location>
        <begin position="174"/>
        <end position="187"/>
    </location>
</feature>
<feature type="compositionally biased region" description="Basic and acidic residues" evidence="1">
    <location>
        <begin position="144"/>
        <end position="169"/>
    </location>
</feature>
<evidence type="ECO:0000313" key="3">
    <source>
        <dbReference type="Proteomes" id="UP000230750"/>
    </source>
</evidence>
<proteinExistence type="predicted"/>
<evidence type="ECO:0000313" key="2">
    <source>
        <dbReference type="EMBL" id="PIK34222.1"/>
    </source>
</evidence>
<organism evidence="2 3">
    <name type="scientific">Stichopus japonicus</name>
    <name type="common">Sea cucumber</name>
    <dbReference type="NCBI Taxonomy" id="307972"/>
    <lineage>
        <taxon>Eukaryota</taxon>
        <taxon>Metazoa</taxon>
        <taxon>Echinodermata</taxon>
        <taxon>Eleutherozoa</taxon>
        <taxon>Echinozoa</taxon>
        <taxon>Holothuroidea</taxon>
        <taxon>Aspidochirotacea</taxon>
        <taxon>Aspidochirotida</taxon>
        <taxon>Stichopodidae</taxon>
        <taxon>Apostichopus</taxon>
    </lineage>
</organism>
<protein>
    <submittedName>
        <fullName evidence="2">Uncharacterized protein</fullName>
    </submittedName>
</protein>
<dbReference type="Proteomes" id="UP000230750">
    <property type="component" value="Unassembled WGS sequence"/>
</dbReference>
<keyword evidence="3" id="KW-1185">Reference proteome</keyword>
<sequence length="207" mass="24234">MRLLVYCSAWVFSFASVVFVDCKTFFGVRLFGDFFLRPICCWGFLPSNDHPVYIHRNSNHPPNIIRSLPASISRRISAISHDEVIFKKAYSNESKRCNLCLTEKLIIINTDKRTLLNKRPELISKCRHENKFYIYNSSPTTKPPSREPHTTKERAPKEGKKTPTTDRTQKRIHQQPNTEESLTIPQTERTRREYPGRTIHQQPHNPR</sequence>
<reference evidence="2 3" key="1">
    <citation type="journal article" date="2017" name="PLoS Biol.">
        <title>The sea cucumber genome provides insights into morphological evolution and visceral regeneration.</title>
        <authorList>
            <person name="Zhang X."/>
            <person name="Sun L."/>
            <person name="Yuan J."/>
            <person name="Sun Y."/>
            <person name="Gao Y."/>
            <person name="Zhang L."/>
            <person name="Li S."/>
            <person name="Dai H."/>
            <person name="Hamel J.F."/>
            <person name="Liu C."/>
            <person name="Yu Y."/>
            <person name="Liu S."/>
            <person name="Lin W."/>
            <person name="Guo K."/>
            <person name="Jin S."/>
            <person name="Xu P."/>
            <person name="Storey K.B."/>
            <person name="Huan P."/>
            <person name="Zhang T."/>
            <person name="Zhou Y."/>
            <person name="Zhang J."/>
            <person name="Lin C."/>
            <person name="Li X."/>
            <person name="Xing L."/>
            <person name="Huo D."/>
            <person name="Sun M."/>
            <person name="Wang L."/>
            <person name="Mercier A."/>
            <person name="Li F."/>
            <person name="Yang H."/>
            <person name="Xiang J."/>
        </authorList>
    </citation>
    <scope>NUCLEOTIDE SEQUENCE [LARGE SCALE GENOMIC DNA]</scope>
    <source>
        <strain evidence="2">Shaxun</strain>
        <tissue evidence="2">Muscle</tissue>
    </source>
</reference>